<organism evidence="1 2">
    <name type="scientific">Merluccius polli</name>
    <name type="common">Benguela hake</name>
    <name type="synonym">Merluccius cadenati</name>
    <dbReference type="NCBI Taxonomy" id="89951"/>
    <lineage>
        <taxon>Eukaryota</taxon>
        <taxon>Metazoa</taxon>
        <taxon>Chordata</taxon>
        <taxon>Craniata</taxon>
        <taxon>Vertebrata</taxon>
        <taxon>Euteleostomi</taxon>
        <taxon>Actinopterygii</taxon>
        <taxon>Neopterygii</taxon>
        <taxon>Teleostei</taxon>
        <taxon>Neoteleostei</taxon>
        <taxon>Acanthomorphata</taxon>
        <taxon>Zeiogadaria</taxon>
        <taxon>Gadariae</taxon>
        <taxon>Gadiformes</taxon>
        <taxon>Gadoidei</taxon>
        <taxon>Merlucciidae</taxon>
        <taxon>Merluccius</taxon>
    </lineage>
</organism>
<protein>
    <submittedName>
        <fullName evidence="1">Uncharacterized protein</fullName>
    </submittedName>
</protein>
<sequence>MELADSIFWTNRTSVLKYINNETTRFQTFVANRVSEIAKVEWPQNPDGLEEISPKDPEVRTITVNAAQLRKKKQASSVLAQLHLDNIHQKVLPQKETRNLETQENSGLTVELLANAEMEIICFCQKKRFADEISSLRKGMNIKRTSHIHKKIRIKSC</sequence>
<reference evidence="1" key="1">
    <citation type="journal article" date="2023" name="Front. Mar. Sci.">
        <title>A new Merluccius polli reference genome to investigate the effects of global change in West African waters.</title>
        <authorList>
            <person name="Mateo J.L."/>
            <person name="Blanco-Fernandez C."/>
            <person name="Garcia-Vazquez E."/>
            <person name="Machado-Schiaffino G."/>
        </authorList>
    </citation>
    <scope>NUCLEOTIDE SEQUENCE</scope>
    <source>
        <strain evidence="1">C29</strain>
        <tissue evidence="1">Fin</tissue>
    </source>
</reference>
<name>A0AA47PAI7_MERPO</name>
<accession>A0AA47PAI7</accession>
<dbReference type="AlphaFoldDB" id="A0AA47PAI7"/>
<gene>
    <name evidence="1" type="ORF">N1851_006351</name>
</gene>
<evidence type="ECO:0000313" key="1">
    <source>
        <dbReference type="EMBL" id="KAK0152302.1"/>
    </source>
</evidence>
<dbReference type="PANTHER" id="PTHR47331">
    <property type="entry name" value="PHD-TYPE DOMAIN-CONTAINING PROTEIN"/>
    <property type="match status" value="1"/>
</dbReference>
<dbReference type="Proteomes" id="UP001174136">
    <property type="component" value="Unassembled WGS sequence"/>
</dbReference>
<dbReference type="EMBL" id="JAOPHQ010001133">
    <property type="protein sequence ID" value="KAK0152302.1"/>
    <property type="molecule type" value="Genomic_DNA"/>
</dbReference>
<keyword evidence="2" id="KW-1185">Reference proteome</keyword>
<dbReference type="PANTHER" id="PTHR47331:SF1">
    <property type="entry name" value="GAG-LIKE PROTEIN"/>
    <property type="match status" value="1"/>
</dbReference>
<comment type="caution">
    <text evidence="1">The sequence shown here is derived from an EMBL/GenBank/DDBJ whole genome shotgun (WGS) entry which is preliminary data.</text>
</comment>
<evidence type="ECO:0000313" key="2">
    <source>
        <dbReference type="Proteomes" id="UP001174136"/>
    </source>
</evidence>
<proteinExistence type="predicted"/>